<dbReference type="EMBL" id="JACCKD010000006">
    <property type="protein sequence ID" value="MBA0127246.1"/>
    <property type="molecule type" value="Genomic_DNA"/>
</dbReference>
<dbReference type="InterPro" id="IPR036291">
    <property type="entry name" value="NAD(P)-bd_dom_sf"/>
</dbReference>
<feature type="compositionally biased region" description="Polar residues" evidence="1">
    <location>
        <begin position="887"/>
        <end position="896"/>
    </location>
</feature>
<dbReference type="Proteomes" id="UP000582974">
    <property type="component" value="Unassembled WGS sequence"/>
</dbReference>
<reference evidence="3 4" key="1">
    <citation type="submission" date="2020-07" db="EMBL/GenBank/DDBJ databases">
        <title>Genome of Haloechinothrix sp.</title>
        <authorList>
            <person name="Tang S.-K."/>
            <person name="Yang L."/>
            <person name="Zhu W.-Y."/>
        </authorList>
    </citation>
    <scope>NUCLEOTIDE SEQUENCE [LARGE SCALE GENOMIC DNA]</scope>
    <source>
        <strain evidence="3 4">YIM 98757</strain>
    </source>
</reference>
<gene>
    <name evidence="3" type="ORF">H0B56_16975</name>
</gene>
<protein>
    <submittedName>
        <fullName evidence="3">Gfo/Idh/MocA family oxidoreductase</fullName>
    </submittedName>
</protein>
<keyword evidence="4" id="KW-1185">Reference proteome</keyword>
<dbReference type="RefSeq" id="WP_180894068.1">
    <property type="nucleotide sequence ID" value="NZ_JACCKD010000006.1"/>
</dbReference>
<organism evidence="3 4">
    <name type="scientific">Haloechinothrix aidingensis</name>
    <dbReference type="NCBI Taxonomy" id="2752311"/>
    <lineage>
        <taxon>Bacteria</taxon>
        <taxon>Bacillati</taxon>
        <taxon>Actinomycetota</taxon>
        <taxon>Actinomycetes</taxon>
        <taxon>Pseudonocardiales</taxon>
        <taxon>Pseudonocardiaceae</taxon>
        <taxon>Haloechinothrix</taxon>
    </lineage>
</organism>
<dbReference type="InterPro" id="IPR000683">
    <property type="entry name" value="Gfo/Idh/MocA-like_OxRdtase_N"/>
</dbReference>
<dbReference type="GO" id="GO:0000166">
    <property type="term" value="F:nucleotide binding"/>
    <property type="evidence" value="ECO:0007669"/>
    <property type="project" value="InterPro"/>
</dbReference>
<feature type="region of interest" description="Disordered" evidence="1">
    <location>
        <begin position="884"/>
        <end position="922"/>
    </location>
</feature>
<proteinExistence type="predicted"/>
<evidence type="ECO:0000313" key="4">
    <source>
        <dbReference type="Proteomes" id="UP000582974"/>
    </source>
</evidence>
<dbReference type="Pfam" id="PF00670">
    <property type="entry name" value="AdoHcyase_NAD"/>
    <property type="match status" value="1"/>
</dbReference>
<dbReference type="Pfam" id="PF01408">
    <property type="entry name" value="GFO_IDH_MocA"/>
    <property type="match status" value="1"/>
</dbReference>
<evidence type="ECO:0000256" key="1">
    <source>
        <dbReference type="SAM" id="MobiDB-lite"/>
    </source>
</evidence>
<dbReference type="SUPFAM" id="SSF51735">
    <property type="entry name" value="NAD(P)-binding Rossmann-fold domains"/>
    <property type="match status" value="2"/>
</dbReference>
<comment type="caution">
    <text evidence="3">The sequence shown here is derived from an EMBL/GenBank/DDBJ whole genome shotgun (WGS) entry which is preliminary data.</text>
</comment>
<dbReference type="AlphaFoldDB" id="A0A838AD74"/>
<dbReference type="Gene3D" id="3.40.50.1480">
    <property type="entry name" value="Adenosylhomocysteinase-like"/>
    <property type="match status" value="1"/>
</dbReference>
<dbReference type="SMART" id="SM00997">
    <property type="entry name" value="AdoHcyase_NAD"/>
    <property type="match status" value="1"/>
</dbReference>
<evidence type="ECO:0000259" key="2">
    <source>
        <dbReference type="SMART" id="SM00997"/>
    </source>
</evidence>
<feature type="domain" description="S-adenosyl-L-homocysteine hydrolase NAD binding" evidence="2">
    <location>
        <begin position="303"/>
        <end position="461"/>
    </location>
</feature>
<dbReference type="InterPro" id="IPR042172">
    <property type="entry name" value="Adenosylhomocyst_ase-like_sf"/>
</dbReference>
<sequence length="922" mass="101414">MTLAGDHTDEVPVENRDHAWTVLHTPLTAAQLGDAVAAIAEQHDLRITQEGNGSAHVNHWSGATVVAVYWRSLPPQPPNTLGYHVPAVPVMEVLIQSCGEHAVATALAQSLRTTALTYHERELDGVAASMPLLTQYTQPDDVFGDWAVIFRDHFLEHSVGFLMALERSGLPAEWIYALDKGDRTHNRDRVWATFRARGYRTDLLDNAAINTPGEYSNELARTTAGIDDFIDAACAEGRRVLAVDDGGLLARGYGSSNAVRHVDAALELTVSGLKRIHAAGPMTIPVFNLARSQVKTLLGYPEIADSCVRRLRALIPDTKFMGRTIVLIGYGTLGSRVAHALRSLGCRVEVVDADLPTLITAAEAGYVTHRTVVQALRSTRPFLVIGATGETALSHSEIDALPDGVYLAPLATRDFALLGESPYVESRTDIPGVGQRLHLPRGQSATLLGNGRSMNLFEADSIPNQGYDAYRAATLIAAKALCRNLHTIPAGVHLERVDHAVAEAGLLEAYYQHYITNCTDSESIRSPARVHERPRSCVIGYGVAGRLHARILADIGAETIVIDPKHQDLPATARSFSADVADLPASVADTIDLWTVCCPTHDHLRVVRSILGHDPAARILLEKPACQADEIHEFTELLAQHPQARLVVNDQYRHTRTVPGLTELLEYYEPDVTPHHVAISFSKDRTPDIAHGRFVDRSYGVLGYEWLHMLSILDQLLPQETYKRYLQAEPATAELWAHFDTRMFLTALTERMFVHADTHETHVELASSLLGPRILAQPIPAARAPWRKNLRSPDDRHRHISMRAGCTHLVLHLDPVTTGDEHQLDRNHHRLTVQRGTELVHDEIIHDSPLDTAVRHSVAALRGAQPPPPPDFAALRRIARLADYLRNRTTPAPSTESDPDQDAPDDPQPQQGKPCGDIPVQL</sequence>
<name>A0A838AD74_9PSEU</name>
<evidence type="ECO:0000313" key="3">
    <source>
        <dbReference type="EMBL" id="MBA0127246.1"/>
    </source>
</evidence>
<accession>A0A838AD74</accession>
<dbReference type="Gene3D" id="3.40.50.720">
    <property type="entry name" value="NAD(P)-binding Rossmann-like Domain"/>
    <property type="match status" value="2"/>
</dbReference>
<dbReference type="InterPro" id="IPR015878">
    <property type="entry name" value="Ado_hCys_hydrolase_NAD-bd"/>
</dbReference>